<evidence type="ECO:0000259" key="9">
    <source>
        <dbReference type="PROSITE" id="PS50075"/>
    </source>
</evidence>
<dbReference type="EMBL" id="SIJB01000040">
    <property type="protein sequence ID" value="NBI30767.1"/>
    <property type="molecule type" value="Genomic_DNA"/>
</dbReference>
<evidence type="ECO:0000256" key="5">
    <source>
        <dbReference type="ARBA" id="ARBA00022598"/>
    </source>
</evidence>
<dbReference type="InterPro" id="IPR023213">
    <property type="entry name" value="CAT-like_dom_sf"/>
</dbReference>
<comment type="similarity">
    <text evidence="2">Belongs to the ATP-dependent AMP-binding enzyme family.</text>
</comment>
<dbReference type="InterPro" id="IPR000873">
    <property type="entry name" value="AMP-dep_synth/lig_dom"/>
</dbReference>
<name>A0A6N9Q7C9_9BACL</name>
<evidence type="ECO:0000256" key="1">
    <source>
        <dbReference type="ARBA" id="ARBA00001957"/>
    </source>
</evidence>
<dbReference type="GO" id="GO:0005737">
    <property type="term" value="C:cytoplasm"/>
    <property type="evidence" value="ECO:0007669"/>
    <property type="project" value="TreeGrafter"/>
</dbReference>
<protein>
    <submittedName>
        <fullName evidence="10">Amino acid adenylation domain-containing protein</fullName>
    </submittedName>
</protein>
<dbReference type="PANTHER" id="PTHR45527:SF1">
    <property type="entry name" value="FATTY ACID SYNTHASE"/>
    <property type="match status" value="1"/>
</dbReference>
<dbReference type="Pfam" id="PF00668">
    <property type="entry name" value="Condensation"/>
    <property type="match status" value="2"/>
</dbReference>
<sequence length="1654" mass="190917">MISIFNLQRGGISKLECTQIEEQLIELIEEVLNIDEVEKEDDFFDLGGDSYDATILLSAILEKFEVEIELSHLFNYSVIEELASFILKHADKVSGEAYIPIKPLQVRKAYDLSSVQKRMYALNQFELDVAGYNVSRVKLIEGEIDLQRFQHALEELVNRHEILRTSFVLDGNEPKQKIHDNVVIELEYQEVSEEEIVQFADQFIRPFDVSKISLLRVALLKCTDERHIFIIDMHHIISDKTSIDIFIRDLIYLYSGLDLPELMVQYKDYASWQNKLYSSNIHKQQEEFWMETLKAPLADLKLPLDHSRPVLLNFQGDRLDFSIEKDMTNRLRQIAKEENATLFMVLLSAYILLWYKYTGQEDIVIGSPASGRLHPDVQEMIGIFINTLPIRTYPQGKKSYRNFLNECRKISLSAFANQQYPFEKIVEKLAIQREMGRNPIFDLCFNMIGEEDYQFSNCSLRIRPYKYLRKRATFDLTLVACETKDTVEFEFEYRTMLFQKNSVKTFVEDYLGILSQICLKPDKILSDFNIVNSLNSNNSKYFKLKHECLSTVNLQKSLINYKATKLDTSKSGVMPFSKPVQYFFEEQAAKHPERVAVVAYGKDIKYGELNKRANQLAKLLRKRGVRPDQVVGLMMDRSIEMITGMLAILKAGGAYLPIDQNSPKNRFYEMLYDSNVYILLTKEKILKQRPWIVDIVQTMSEQRNLEVVRIDKLIDELVAESSVNIESISKADHLAYVIYTSGSTGNPKGVMIEHRNLINLMNGLKEKVYSHHSAYLKISLVASYVFDASVQQIFAALTLGHTLYIVPDDVKLDPIKLGGFYREHDIEISDGTPAHLKILLSAELENGVKIPVKHFLIGGEALPAKLAENFLRKVVENGALITNVYGPAECCVDVTAYTFDVNFNKVNDLTIVPIGEPLFNIQIYILGESGQILPVGVTGELYIGGKGVGRGYINGKNLTDERFVSNPFKLDERMYRTGDLAKWLPNGNIEFQGRIDHQVKIRGYRIELGEVENQILQHPAVREVVVIDFLDASSNKSLVAYLVSDREMPLMEFRDFLGVALPEYMIPSYIVYMASIPLTVNGKVDRQSLPDPQQNIRRIIEYSAPRNEVEKILVKTWQEVLGVEQLGIHDNFFNLGGDSIKAIIIAAHLQKYQMKVSMTTFFQNPTIAEISSYVKVNRRKIDQNIVDGAVPLTPIQHWFFEQDFAMMNHWNQAVLLFSHDELVPEYIEEVFTRILEHHDALRMVYSTEKKQILQWNRGVQSELFQLHVFDLKEEFNEKDAMSLKEKELHRKIDLVNGPLVQLGIYKLNEGHYLQIIIHHLVVDGISWRILLEDIKNGYVSLMNGEEIIFPEKTDSFQKWVSCLDEYSKSRELLLELDYWKRIEDKILPEIPKDDPEPKMFETKETSLDNTFNMLSIEFTYECTDNLLKKANKAYNTEINDLLLVALILTVHQWGGIDRFALDLEGHGREEVIQDIDISRTVSWFTSMYPIVLEYANVELPEQIKLTKERLREIPNKGIGYGILKYLTPTKLKMSNKFKLEPEFSFNYLGQFSTETDAQFHLVRMPYLSKTDFKNSHALHFFSFVANGKLQMILNYNIIQFKESTAQKILEFYQDNLLQVINHCLGREESELTPSDLTYSDLSMEELDELSDLIN</sequence>
<keyword evidence="11" id="KW-1185">Reference proteome</keyword>
<dbReference type="SUPFAM" id="SSF47336">
    <property type="entry name" value="ACP-like"/>
    <property type="match status" value="2"/>
</dbReference>
<evidence type="ECO:0000256" key="8">
    <source>
        <dbReference type="ARBA" id="ARBA00023268"/>
    </source>
</evidence>
<dbReference type="Gene3D" id="3.30.559.10">
    <property type="entry name" value="Chloramphenicol acetyltransferase-like domain"/>
    <property type="match status" value="2"/>
</dbReference>
<dbReference type="Gene3D" id="3.30.559.30">
    <property type="entry name" value="Nonribosomal peptide synthetase, condensation domain"/>
    <property type="match status" value="2"/>
</dbReference>
<dbReference type="InterPro" id="IPR025110">
    <property type="entry name" value="AMP-bd_C"/>
</dbReference>
<dbReference type="Pfam" id="PF00501">
    <property type="entry name" value="AMP-binding"/>
    <property type="match status" value="1"/>
</dbReference>
<feature type="domain" description="Carrier" evidence="9">
    <location>
        <begin position="15"/>
        <end position="90"/>
    </location>
</feature>
<dbReference type="FunFam" id="1.10.1200.10:FF:000005">
    <property type="entry name" value="Nonribosomal peptide synthetase 1"/>
    <property type="match status" value="1"/>
</dbReference>
<comment type="cofactor">
    <cofactor evidence="1">
        <name>pantetheine 4'-phosphate</name>
        <dbReference type="ChEBI" id="CHEBI:47942"/>
    </cofactor>
</comment>
<dbReference type="NCBIfam" id="TIGR01720">
    <property type="entry name" value="NRPS-para261"/>
    <property type="match status" value="1"/>
</dbReference>
<dbReference type="InterPro" id="IPR009081">
    <property type="entry name" value="PP-bd_ACP"/>
</dbReference>
<dbReference type="GO" id="GO:0008610">
    <property type="term" value="P:lipid biosynthetic process"/>
    <property type="evidence" value="ECO:0007669"/>
    <property type="project" value="UniProtKB-ARBA"/>
</dbReference>
<gene>
    <name evidence="10" type="ORF">ERL59_17590</name>
</gene>
<dbReference type="GO" id="GO:0016874">
    <property type="term" value="F:ligase activity"/>
    <property type="evidence" value="ECO:0007669"/>
    <property type="project" value="UniProtKB-KW"/>
</dbReference>
<keyword evidence="4" id="KW-0597">Phosphoprotein</keyword>
<dbReference type="GO" id="GO:0031177">
    <property type="term" value="F:phosphopantetheine binding"/>
    <property type="evidence" value="ECO:0007669"/>
    <property type="project" value="TreeGrafter"/>
</dbReference>
<reference evidence="10 11" key="1">
    <citation type="submission" date="2019-01" db="EMBL/GenBank/DDBJ databases">
        <title>Chengkuizengella sp. nov., isolated from deep-sea sediment of East Pacific Ocean.</title>
        <authorList>
            <person name="Yang J."/>
            <person name="Lai Q."/>
            <person name="Shao Z."/>
        </authorList>
    </citation>
    <scope>NUCLEOTIDE SEQUENCE [LARGE SCALE GENOMIC DNA]</scope>
    <source>
        <strain evidence="10 11">YPA3-1-1</strain>
    </source>
</reference>
<dbReference type="GO" id="GO:0044550">
    <property type="term" value="P:secondary metabolite biosynthetic process"/>
    <property type="evidence" value="ECO:0007669"/>
    <property type="project" value="TreeGrafter"/>
</dbReference>
<dbReference type="SUPFAM" id="SSF56801">
    <property type="entry name" value="Acetyl-CoA synthetase-like"/>
    <property type="match status" value="1"/>
</dbReference>
<feature type="domain" description="Carrier" evidence="9">
    <location>
        <begin position="1104"/>
        <end position="1178"/>
    </location>
</feature>
<evidence type="ECO:0000256" key="3">
    <source>
        <dbReference type="ARBA" id="ARBA00022450"/>
    </source>
</evidence>
<dbReference type="CDD" id="cd19534">
    <property type="entry name" value="E_NRPS"/>
    <property type="match status" value="1"/>
</dbReference>
<dbReference type="FunFam" id="2.30.38.10:FF:000001">
    <property type="entry name" value="Non-ribosomal peptide synthetase PvdI"/>
    <property type="match status" value="1"/>
</dbReference>
<dbReference type="FunFam" id="3.40.50.980:FF:000001">
    <property type="entry name" value="Non-ribosomal peptide synthetase"/>
    <property type="match status" value="1"/>
</dbReference>
<dbReference type="GO" id="GO:0017000">
    <property type="term" value="P:antibiotic biosynthetic process"/>
    <property type="evidence" value="ECO:0007669"/>
    <property type="project" value="UniProtKB-KW"/>
</dbReference>
<dbReference type="InterPro" id="IPR010071">
    <property type="entry name" value="AA_adenyl_dom"/>
</dbReference>
<accession>A0A6N9Q7C9</accession>
<keyword evidence="7" id="KW-0045">Antibiotic biosynthesis</keyword>
<dbReference type="InterPro" id="IPR036736">
    <property type="entry name" value="ACP-like_sf"/>
</dbReference>
<dbReference type="Proteomes" id="UP000448943">
    <property type="component" value="Unassembled WGS sequence"/>
</dbReference>
<evidence type="ECO:0000313" key="11">
    <source>
        <dbReference type="Proteomes" id="UP000448943"/>
    </source>
</evidence>
<dbReference type="InterPro" id="IPR020845">
    <property type="entry name" value="AMP-binding_CS"/>
</dbReference>
<dbReference type="GO" id="GO:0043041">
    <property type="term" value="P:amino acid activation for nonribosomal peptide biosynthetic process"/>
    <property type="evidence" value="ECO:0007669"/>
    <property type="project" value="TreeGrafter"/>
</dbReference>
<evidence type="ECO:0000256" key="6">
    <source>
        <dbReference type="ARBA" id="ARBA00022737"/>
    </source>
</evidence>
<evidence type="ECO:0000313" key="10">
    <source>
        <dbReference type="EMBL" id="NBI30767.1"/>
    </source>
</evidence>
<dbReference type="CDD" id="cd19531">
    <property type="entry name" value="LCL_NRPS-like"/>
    <property type="match status" value="1"/>
</dbReference>
<comment type="caution">
    <text evidence="10">The sequence shown here is derived from an EMBL/GenBank/DDBJ whole genome shotgun (WGS) entry which is preliminary data.</text>
</comment>
<dbReference type="PROSITE" id="PS00455">
    <property type="entry name" value="AMP_BINDING"/>
    <property type="match status" value="1"/>
</dbReference>
<dbReference type="SUPFAM" id="SSF52777">
    <property type="entry name" value="CoA-dependent acyltransferases"/>
    <property type="match status" value="4"/>
</dbReference>
<dbReference type="Gene3D" id="1.10.1200.10">
    <property type="entry name" value="ACP-like"/>
    <property type="match status" value="2"/>
</dbReference>
<dbReference type="Gene3D" id="2.30.38.10">
    <property type="entry name" value="Luciferase, Domain 3"/>
    <property type="match status" value="1"/>
</dbReference>
<evidence type="ECO:0000256" key="2">
    <source>
        <dbReference type="ARBA" id="ARBA00006432"/>
    </source>
</evidence>
<dbReference type="InterPro" id="IPR045851">
    <property type="entry name" value="AMP-bd_C_sf"/>
</dbReference>
<dbReference type="PANTHER" id="PTHR45527">
    <property type="entry name" value="NONRIBOSOMAL PEPTIDE SYNTHETASE"/>
    <property type="match status" value="1"/>
</dbReference>
<dbReference type="InterPro" id="IPR001242">
    <property type="entry name" value="Condensation_dom"/>
</dbReference>
<organism evidence="10 11">
    <name type="scientific">Chengkuizengella marina</name>
    <dbReference type="NCBI Taxonomy" id="2507566"/>
    <lineage>
        <taxon>Bacteria</taxon>
        <taxon>Bacillati</taxon>
        <taxon>Bacillota</taxon>
        <taxon>Bacilli</taxon>
        <taxon>Bacillales</taxon>
        <taxon>Paenibacillaceae</taxon>
        <taxon>Chengkuizengella</taxon>
    </lineage>
</organism>
<proteinExistence type="inferred from homology"/>
<dbReference type="FunFam" id="3.30.300.30:FF:000010">
    <property type="entry name" value="Enterobactin synthetase component F"/>
    <property type="match status" value="1"/>
</dbReference>
<dbReference type="Pfam" id="PF13193">
    <property type="entry name" value="AMP-binding_C"/>
    <property type="match status" value="1"/>
</dbReference>
<keyword evidence="5" id="KW-0436">Ligase</keyword>
<dbReference type="Gene3D" id="3.40.50.980">
    <property type="match status" value="2"/>
</dbReference>
<dbReference type="Gene3D" id="3.30.300.30">
    <property type="match status" value="1"/>
</dbReference>
<keyword evidence="6" id="KW-0677">Repeat</keyword>
<dbReference type="PROSITE" id="PS50075">
    <property type="entry name" value="CARRIER"/>
    <property type="match status" value="2"/>
</dbReference>
<dbReference type="Pfam" id="PF00550">
    <property type="entry name" value="PP-binding"/>
    <property type="match status" value="2"/>
</dbReference>
<keyword evidence="8" id="KW-0511">Multifunctional enzyme</keyword>
<dbReference type="InterPro" id="IPR010060">
    <property type="entry name" value="NRPS_synth"/>
</dbReference>
<evidence type="ECO:0000256" key="7">
    <source>
        <dbReference type="ARBA" id="ARBA00023194"/>
    </source>
</evidence>
<keyword evidence="3" id="KW-0596">Phosphopantetheine</keyword>
<dbReference type="NCBIfam" id="TIGR01733">
    <property type="entry name" value="AA-adenyl-dom"/>
    <property type="match status" value="1"/>
</dbReference>
<evidence type="ECO:0000256" key="4">
    <source>
        <dbReference type="ARBA" id="ARBA00022553"/>
    </source>
</evidence>